<protein>
    <submittedName>
        <fullName evidence="1">8287_t:CDS:1</fullName>
    </submittedName>
</protein>
<dbReference type="AlphaFoldDB" id="A0A9N9AZ12"/>
<dbReference type="GO" id="GO:0003676">
    <property type="term" value="F:nucleic acid binding"/>
    <property type="evidence" value="ECO:0007669"/>
    <property type="project" value="InterPro"/>
</dbReference>
<dbReference type="GO" id="GO:0032259">
    <property type="term" value="P:methylation"/>
    <property type="evidence" value="ECO:0007669"/>
    <property type="project" value="InterPro"/>
</dbReference>
<dbReference type="OrthoDB" id="269872at2759"/>
<dbReference type="PANTHER" id="PTHR18895:SF74">
    <property type="entry name" value="MTRF1L RELEASE FACTOR GLUTAMINE METHYLTRANSFERASE"/>
    <property type="match status" value="1"/>
</dbReference>
<comment type="caution">
    <text evidence="1">The sequence shown here is derived from an EMBL/GenBank/DDBJ whole genome shotgun (WGS) entry which is preliminary data.</text>
</comment>
<proteinExistence type="predicted"/>
<dbReference type="Gene3D" id="3.40.50.150">
    <property type="entry name" value="Vaccinia Virus protein VP39"/>
    <property type="match status" value="1"/>
</dbReference>
<dbReference type="Proteomes" id="UP000789706">
    <property type="component" value="Unassembled WGS sequence"/>
</dbReference>
<dbReference type="GO" id="GO:0005739">
    <property type="term" value="C:mitochondrion"/>
    <property type="evidence" value="ECO:0007669"/>
    <property type="project" value="TreeGrafter"/>
</dbReference>
<dbReference type="EMBL" id="CAJVPK010000783">
    <property type="protein sequence ID" value="CAG8548850.1"/>
    <property type="molecule type" value="Genomic_DNA"/>
</dbReference>
<dbReference type="InterPro" id="IPR050320">
    <property type="entry name" value="N5-glutamine_MTase"/>
</dbReference>
<accession>A0A9N9AZ12</accession>
<dbReference type="GO" id="GO:0008168">
    <property type="term" value="F:methyltransferase activity"/>
    <property type="evidence" value="ECO:0007669"/>
    <property type="project" value="InterPro"/>
</dbReference>
<dbReference type="InterPro" id="IPR029063">
    <property type="entry name" value="SAM-dependent_MTases_sf"/>
</dbReference>
<evidence type="ECO:0000313" key="1">
    <source>
        <dbReference type="EMBL" id="CAG8548850.1"/>
    </source>
</evidence>
<dbReference type="InterPro" id="IPR002052">
    <property type="entry name" value="DNA_methylase_N6_adenine_CS"/>
</dbReference>
<keyword evidence="2" id="KW-1185">Reference proteome</keyword>
<organism evidence="1 2">
    <name type="scientific">Diversispora eburnea</name>
    <dbReference type="NCBI Taxonomy" id="1213867"/>
    <lineage>
        <taxon>Eukaryota</taxon>
        <taxon>Fungi</taxon>
        <taxon>Fungi incertae sedis</taxon>
        <taxon>Mucoromycota</taxon>
        <taxon>Glomeromycotina</taxon>
        <taxon>Glomeromycetes</taxon>
        <taxon>Diversisporales</taxon>
        <taxon>Diversisporaceae</taxon>
        <taxon>Diversispora</taxon>
    </lineage>
</organism>
<feature type="non-terminal residue" evidence="1">
    <location>
        <position position="1"/>
    </location>
</feature>
<evidence type="ECO:0000313" key="2">
    <source>
        <dbReference type="Proteomes" id="UP000789706"/>
    </source>
</evidence>
<sequence length="155" mass="18361">KFSKLDILQSSIKEIKSLELFNNDGIDLIVSNPPYISPMEYNNNLDPDVKLWEDKFALMANDDGTEFHNRIAYLASNYLIRRRRNNNNKFKFHDDDEENQEIIIKKYQIPQLVMEIGGSHQVEKVIHYLNKYHFGWTQIWKDATGKERCIVARLE</sequence>
<name>A0A9N9AZ12_9GLOM</name>
<dbReference type="SUPFAM" id="SSF53335">
    <property type="entry name" value="S-adenosyl-L-methionine-dependent methyltransferases"/>
    <property type="match status" value="1"/>
</dbReference>
<gene>
    <name evidence="1" type="ORF">DEBURN_LOCUS6997</name>
</gene>
<dbReference type="PROSITE" id="PS00092">
    <property type="entry name" value="N6_MTASE"/>
    <property type="match status" value="1"/>
</dbReference>
<dbReference type="PANTHER" id="PTHR18895">
    <property type="entry name" value="HEMK METHYLTRANSFERASE"/>
    <property type="match status" value="1"/>
</dbReference>
<reference evidence="1" key="1">
    <citation type="submission" date="2021-06" db="EMBL/GenBank/DDBJ databases">
        <authorList>
            <person name="Kallberg Y."/>
            <person name="Tangrot J."/>
            <person name="Rosling A."/>
        </authorList>
    </citation>
    <scope>NUCLEOTIDE SEQUENCE</scope>
    <source>
        <strain evidence="1">AZ414A</strain>
    </source>
</reference>